<comment type="caution">
    <text evidence="1">The sequence shown here is derived from an EMBL/GenBank/DDBJ whole genome shotgun (WGS) entry which is preliminary data.</text>
</comment>
<reference evidence="1" key="2">
    <citation type="journal article" date="2024" name="Plant">
        <title>Genomic evolution and insights into agronomic trait innovations of Sesamum species.</title>
        <authorList>
            <person name="Miao H."/>
            <person name="Wang L."/>
            <person name="Qu L."/>
            <person name="Liu H."/>
            <person name="Sun Y."/>
            <person name="Le M."/>
            <person name="Wang Q."/>
            <person name="Wei S."/>
            <person name="Zheng Y."/>
            <person name="Lin W."/>
            <person name="Duan Y."/>
            <person name="Cao H."/>
            <person name="Xiong S."/>
            <person name="Wang X."/>
            <person name="Wei L."/>
            <person name="Li C."/>
            <person name="Ma Q."/>
            <person name="Ju M."/>
            <person name="Zhao R."/>
            <person name="Li G."/>
            <person name="Mu C."/>
            <person name="Tian Q."/>
            <person name="Mei H."/>
            <person name="Zhang T."/>
            <person name="Gao T."/>
            <person name="Zhang H."/>
        </authorList>
    </citation>
    <scope>NUCLEOTIDE SEQUENCE</scope>
    <source>
        <strain evidence="1">G01</strain>
    </source>
</reference>
<accession>A0AAW2MQT8</accession>
<sequence length="79" mass="9054">MISDGLQIEKAEIQDDWQGSLRCLQRENGTINRTLALEDLLYKREQTIESLTCEVQAYKHRMMSYGLTEAEAEGVDGME</sequence>
<name>A0AAW2MQT8_9LAMI</name>
<gene>
    <name evidence="1" type="ORF">Sangu_1510700</name>
</gene>
<reference evidence="1" key="1">
    <citation type="submission" date="2020-06" db="EMBL/GenBank/DDBJ databases">
        <authorList>
            <person name="Li T."/>
            <person name="Hu X."/>
            <person name="Zhang T."/>
            <person name="Song X."/>
            <person name="Zhang H."/>
            <person name="Dai N."/>
            <person name="Sheng W."/>
            <person name="Hou X."/>
            <person name="Wei L."/>
        </authorList>
    </citation>
    <scope>NUCLEOTIDE SEQUENCE</scope>
    <source>
        <strain evidence="1">G01</strain>
        <tissue evidence="1">Leaf</tissue>
    </source>
</reference>
<proteinExistence type="predicted"/>
<dbReference type="AlphaFoldDB" id="A0AAW2MQT8"/>
<evidence type="ECO:0000313" key="1">
    <source>
        <dbReference type="EMBL" id="KAL0333545.1"/>
    </source>
</evidence>
<organism evidence="1">
    <name type="scientific">Sesamum angustifolium</name>
    <dbReference type="NCBI Taxonomy" id="2727405"/>
    <lineage>
        <taxon>Eukaryota</taxon>
        <taxon>Viridiplantae</taxon>
        <taxon>Streptophyta</taxon>
        <taxon>Embryophyta</taxon>
        <taxon>Tracheophyta</taxon>
        <taxon>Spermatophyta</taxon>
        <taxon>Magnoliopsida</taxon>
        <taxon>eudicotyledons</taxon>
        <taxon>Gunneridae</taxon>
        <taxon>Pentapetalae</taxon>
        <taxon>asterids</taxon>
        <taxon>lamiids</taxon>
        <taxon>Lamiales</taxon>
        <taxon>Pedaliaceae</taxon>
        <taxon>Sesamum</taxon>
    </lineage>
</organism>
<dbReference type="EMBL" id="JACGWK010000009">
    <property type="protein sequence ID" value="KAL0333545.1"/>
    <property type="molecule type" value="Genomic_DNA"/>
</dbReference>
<protein>
    <submittedName>
        <fullName evidence="1">Myosin-binding protein 7</fullName>
    </submittedName>
</protein>